<feature type="transmembrane region" description="Helical" evidence="1">
    <location>
        <begin position="12"/>
        <end position="31"/>
    </location>
</feature>
<feature type="transmembrane region" description="Helical" evidence="1">
    <location>
        <begin position="322"/>
        <end position="342"/>
    </location>
</feature>
<dbReference type="RefSeq" id="WP_142451981.1">
    <property type="nucleotide sequence ID" value="NZ_FXTA01000005.1"/>
</dbReference>
<gene>
    <name evidence="2" type="primary">wzy</name>
    <name evidence="2" type="ORF">GJU42_08155</name>
    <name evidence="3" type="ORF">SAMN06265349_105308</name>
</gene>
<feature type="transmembrane region" description="Helical" evidence="1">
    <location>
        <begin position="125"/>
        <end position="144"/>
    </location>
</feature>
<reference evidence="2 5" key="2">
    <citation type="submission" date="2019-11" db="EMBL/GenBank/DDBJ databases">
        <title>Flavobacterium resistens genome.</title>
        <authorList>
            <person name="Wilson V.M."/>
            <person name="Newman J.D."/>
        </authorList>
    </citation>
    <scope>NUCLEOTIDE SEQUENCE [LARGE SCALE GENOMIC DNA]</scope>
    <source>
        <strain evidence="2 5">DSM 19382</strain>
    </source>
</reference>
<dbReference type="Proteomes" id="UP000468990">
    <property type="component" value="Unassembled WGS sequence"/>
</dbReference>
<keyword evidence="1" id="KW-0472">Membrane</keyword>
<reference evidence="3 4" key="1">
    <citation type="submission" date="2017-05" db="EMBL/GenBank/DDBJ databases">
        <authorList>
            <person name="Varghese N."/>
            <person name="Submissions S."/>
        </authorList>
    </citation>
    <scope>NUCLEOTIDE SEQUENCE [LARGE SCALE GENOMIC DNA]</scope>
    <source>
        <strain evidence="3 4">DSM 19382</strain>
    </source>
</reference>
<feature type="transmembrane region" description="Helical" evidence="1">
    <location>
        <begin position="151"/>
        <end position="167"/>
    </location>
</feature>
<proteinExistence type="predicted"/>
<sequence>MISDYNSQKSVKHLYFFFIITSFTSFLYAVFKGRLNGDFLGVEVVLPFWLLVINLLFTILPFIVTWKIYLYFKKKKINKCITMPVRFFEIFLIFLIIWNVAVTLIYGVGVLAAPPYEAPPIIKPIIQIMNRFNYFYGAFIYILLVPKKNKFQFLLVILLLVLAYLRAGLGVLLYFGMLFYIKYFVEVNLFFKKQKIIILILLFFFPIVVNGLYELRSILRGQETEETYSDPILGVLMGRLSSFSDSAFIMQEAPVFFISAQELDPLYFQKQALGGVLSLDYMPAHRPETMLFKFYYENSEDNVAYMAGTQGNLYLSLFKSPLVLVLNILTIFLYIISTFIVFRMLRFEYANELAFMLLLYVLMSGVSNEYAFLIFSIFVYVVLFMVVNFLNFKKKDENSLYST</sequence>
<dbReference type="AlphaFoldDB" id="A0A521ERT5"/>
<dbReference type="Proteomes" id="UP000317289">
    <property type="component" value="Unassembled WGS sequence"/>
</dbReference>
<keyword evidence="5" id="KW-1185">Reference proteome</keyword>
<feature type="transmembrane region" description="Helical" evidence="1">
    <location>
        <begin position="90"/>
        <end position="113"/>
    </location>
</feature>
<accession>A0A521ERT5</accession>
<protein>
    <submittedName>
        <fullName evidence="2">Oligosaccharide repeat unit polymerase</fullName>
    </submittedName>
</protein>
<feature type="transmembrane region" description="Helical" evidence="1">
    <location>
        <begin position="196"/>
        <end position="213"/>
    </location>
</feature>
<keyword evidence="1" id="KW-0812">Transmembrane</keyword>
<evidence type="ECO:0000313" key="5">
    <source>
        <dbReference type="Proteomes" id="UP000468990"/>
    </source>
</evidence>
<name>A0A521ERT5_9FLAO</name>
<dbReference type="OrthoDB" id="1494488at2"/>
<keyword evidence="1" id="KW-1133">Transmembrane helix</keyword>
<evidence type="ECO:0000313" key="2">
    <source>
        <dbReference type="EMBL" id="MRX67932.1"/>
    </source>
</evidence>
<evidence type="ECO:0000256" key="1">
    <source>
        <dbReference type="SAM" id="Phobius"/>
    </source>
</evidence>
<organism evidence="3 4">
    <name type="scientific">Flavobacterium resistens</name>
    <dbReference type="NCBI Taxonomy" id="443612"/>
    <lineage>
        <taxon>Bacteria</taxon>
        <taxon>Pseudomonadati</taxon>
        <taxon>Bacteroidota</taxon>
        <taxon>Flavobacteriia</taxon>
        <taxon>Flavobacteriales</taxon>
        <taxon>Flavobacteriaceae</taxon>
        <taxon>Flavobacterium</taxon>
    </lineage>
</organism>
<feature type="transmembrane region" description="Helical" evidence="1">
    <location>
        <begin position="46"/>
        <end position="69"/>
    </location>
</feature>
<dbReference type="NCBIfam" id="NF033860">
    <property type="entry name" value="Wzy_O6_O28"/>
    <property type="match status" value="1"/>
</dbReference>
<dbReference type="EMBL" id="FXTA01000005">
    <property type="protein sequence ID" value="SMO86643.1"/>
    <property type="molecule type" value="Genomic_DNA"/>
</dbReference>
<evidence type="ECO:0000313" key="3">
    <source>
        <dbReference type="EMBL" id="SMO86643.1"/>
    </source>
</evidence>
<evidence type="ECO:0000313" key="4">
    <source>
        <dbReference type="Proteomes" id="UP000317289"/>
    </source>
</evidence>
<dbReference type="EMBL" id="WKKG01000003">
    <property type="protein sequence ID" value="MRX67932.1"/>
    <property type="molecule type" value="Genomic_DNA"/>
</dbReference>
<feature type="transmembrane region" description="Helical" evidence="1">
    <location>
        <begin position="372"/>
        <end position="392"/>
    </location>
</feature>